<evidence type="ECO:0000259" key="15">
    <source>
        <dbReference type="PROSITE" id="PS50227"/>
    </source>
</evidence>
<keyword evidence="7" id="KW-0297">G-protein coupled receptor</keyword>
<feature type="transmembrane region" description="Helical" evidence="14">
    <location>
        <begin position="215"/>
        <end position="235"/>
    </location>
</feature>
<dbReference type="InterPro" id="IPR036445">
    <property type="entry name" value="GPCR_2_extracell_dom_sf"/>
</dbReference>
<evidence type="ECO:0000256" key="13">
    <source>
        <dbReference type="SAM" id="MobiDB-lite"/>
    </source>
</evidence>
<keyword evidence="4 14" id="KW-0812">Transmembrane</keyword>
<evidence type="ECO:0000313" key="20">
    <source>
        <dbReference type="RefSeq" id="XP_013399027.1"/>
    </source>
</evidence>
<dbReference type="RefSeq" id="XP_013399029.1">
    <property type="nucleotide sequence ID" value="XM_013543575.1"/>
</dbReference>
<evidence type="ECO:0000313" key="19">
    <source>
        <dbReference type="RefSeq" id="XP_013399026.1"/>
    </source>
</evidence>
<evidence type="ECO:0000313" key="23">
    <source>
        <dbReference type="RefSeq" id="XP_013399030.1"/>
    </source>
</evidence>
<dbReference type="PROSITE" id="PS00650">
    <property type="entry name" value="G_PROTEIN_RECEP_F2_2"/>
    <property type="match status" value="1"/>
</dbReference>
<dbReference type="RefSeq" id="XP_013399030.1">
    <property type="nucleotide sequence ID" value="XM_013543576.1"/>
</dbReference>
<evidence type="ECO:0000313" key="21">
    <source>
        <dbReference type="RefSeq" id="XP_013399028.1"/>
    </source>
</evidence>
<dbReference type="Gene3D" id="4.10.1240.10">
    <property type="entry name" value="GPCR, family 2, extracellular hormone receptor domain"/>
    <property type="match status" value="1"/>
</dbReference>
<organism evidence="17 20">
    <name type="scientific">Lingula anatina</name>
    <name type="common">Brachiopod</name>
    <name type="synonym">Lingula unguis</name>
    <dbReference type="NCBI Taxonomy" id="7574"/>
    <lineage>
        <taxon>Eukaryota</taxon>
        <taxon>Metazoa</taxon>
        <taxon>Spiralia</taxon>
        <taxon>Lophotrochozoa</taxon>
        <taxon>Brachiopoda</taxon>
        <taxon>Linguliformea</taxon>
        <taxon>Lingulata</taxon>
        <taxon>Lingulida</taxon>
        <taxon>Linguloidea</taxon>
        <taxon>Lingulidae</taxon>
        <taxon>Lingula</taxon>
    </lineage>
</organism>
<feature type="transmembrane region" description="Helical" evidence="14">
    <location>
        <begin position="259"/>
        <end position="284"/>
    </location>
</feature>
<feature type="transmembrane region" description="Helical" evidence="14">
    <location>
        <begin position="190"/>
        <end position="208"/>
    </location>
</feature>
<keyword evidence="12" id="KW-0807">Transducer</keyword>
<dbReference type="Proteomes" id="UP000085678">
    <property type="component" value="Unplaced"/>
</dbReference>
<dbReference type="InterPro" id="IPR000832">
    <property type="entry name" value="GPCR_2_secretin-like"/>
</dbReference>
<evidence type="ECO:0000256" key="2">
    <source>
        <dbReference type="ARBA" id="ARBA00005314"/>
    </source>
</evidence>
<feature type="region of interest" description="Disordered" evidence="13">
    <location>
        <begin position="408"/>
        <end position="431"/>
    </location>
</feature>
<dbReference type="RefSeq" id="XP_013399026.1">
    <property type="nucleotide sequence ID" value="XM_013543572.1"/>
</dbReference>
<protein>
    <submittedName>
        <fullName evidence="18 19">Corticotropin-releasing factor receptor 2 isoform X2</fullName>
    </submittedName>
</protein>
<dbReference type="GO" id="GO:0008528">
    <property type="term" value="F:G protein-coupled peptide receptor activity"/>
    <property type="evidence" value="ECO:0007669"/>
    <property type="project" value="TreeGrafter"/>
</dbReference>
<dbReference type="SUPFAM" id="SSF111418">
    <property type="entry name" value="Hormone receptor domain"/>
    <property type="match status" value="1"/>
</dbReference>
<keyword evidence="10 18" id="KW-0675">Receptor</keyword>
<dbReference type="RefSeq" id="XP_013399028.1">
    <property type="nucleotide sequence ID" value="XM_013543574.1"/>
</dbReference>
<feature type="domain" description="G-protein coupled receptors family 2 profile 1" evidence="15">
    <location>
        <begin position="9"/>
        <end position="90"/>
    </location>
</feature>
<dbReference type="InterPro" id="IPR017983">
    <property type="entry name" value="GPCR_2_secretin-like_CS"/>
</dbReference>
<dbReference type="InterPro" id="IPR003051">
    <property type="entry name" value="GPCR_2_CRF_rcpt"/>
</dbReference>
<feature type="domain" description="G-protein coupled receptors family 2 profile 2" evidence="16">
    <location>
        <begin position="104"/>
        <end position="356"/>
    </location>
</feature>
<dbReference type="Pfam" id="PF02793">
    <property type="entry name" value="HRM"/>
    <property type="match status" value="1"/>
</dbReference>
<reference evidence="18 19" key="1">
    <citation type="submission" date="2025-04" db="UniProtKB">
        <authorList>
            <consortium name="RefSeq"/>
        </authorList>
    </citation>
    <scope>IDENTIFICATION</scope>
    <source>
        <tissue evidence="18 19">Gonads</tissue>
    </source>
</reference>
<dbReference type="GO" id="GO:0017046">
    <property type="term" value="F:peptide hormone binding"/>
    <property type="evidence" value="ECO:0007669"/>
    <property type="project" value="TreeGrafter"/>
</dbReference>
<evidence type="ECO:0000256" key="9">
    <source>
        <dbReference type="ARBA" id="ARBA00023157"/>
    </source>
</evidence>
<keyword evidence="17" id="KW-1185">Reference proteome</keyword>
<dbReference type="PRINTS" id="PR01279">
    <property type="entry name" value="CRFRECEPTOR"/>
</dbReference>
<keyword evidence="3" id="KW-1003">Cell membrane</keyword>
<dbReference type="InterPro" id="IPR001879">
    <property type="entry name" value="GPCR_2_extracellular_dom"/>
</dbReference>
<evidence type="ECO:0000256" key="12">
    <source>
        <dbReference type="ARBA" id="ARBA00023224"/>
    </source>
</evidence>
<proteinExistence type="inferred from homology"/>
<dbReference type="SMART" id="SM00008">
    <property type="entry name" value="HormR"/>
    <property type="match status" value="1"/>
</dbReference>
<dbReference type="AlphaFoldDB" id="A0A1S3ILD2"/>
<keyword evidence="6 14" id="KW-1133">Transmembrane helix</keyword>
<keyword evidence="11" id="KW-0325">Glycoprotein</keyword>
<dbReference type="SUPFAM" id="SSF81321">
    <property type="entry name" value="Family A G protein-coupled receptor-like"/>
    <property type="match status" value="1"/>
</dbReference>
<feature type="transmembrane region" description="Helical" evidence="14">
    <location>
        <begin position="141"/>
        <end position="162"/>
    </location>
</feature>
<dbReference type="Pfam" id="PF00002">
    <property type="entry name" value="7tm_2"/>
    <property type="match status" value="1"/>
</dbReference>
<comment type="subcellular location">
    <subcellularLocation>
        <location evidence="1">Cell membrane</location>
        <topology evidence="1">Multi-pass membrane protein</topology>
    </subcellularLocation>
</comment>
<dbReference type="RefSeq" id="XP_013399025.1">
    <property type="nucleotide sequence ID" value="XM_013543571.1"/>
</dbReference>
<evidence type="ECO:0000313" key="18">
    <source>
        <dbReference type="RefSeq" id="XP_013399025.1"/>
    </source>
</evidence>
<evidence type="ECO:0000313" key="17">
    <source>
        <dbReference type="Proteomes" id="UP000085678"/>
    </source>
</evidence>
<keyword evidence="9" id="KW-1015">Disulfide bond</keyword>
<evidence type="ECO:0000256" key="7">
    <source>
        <dbReference type="ARBA" id="ARBA00023040"/>
    </source>
</evidence>
<comment type="similarity">
    <text evidence="2">Belongs to the G-protein coupled receptor 2 family.</text>
</comment>
<feature type="compositionally biased region" description="Basic and acidic residues" evidence="13">
    <location>
        <begin position="408"/>
        <end position="427"/>
    </location>
</feature>
<dbReference type="PROSITE" id="PS50261">
    <property type="entry name" value="G_PROTEIN_RECEP_F2_4"/>
    <property type="match status" value="1"/>
</dbReference>
<dbReference type="GeneID" id="106165372"/>
<dbReference type="InterPro" id="IPR017981">
    <property type="entry name" value="GPCR_2-like_7TM"/>
</dbReference>
<evidence type="ECO:0000256" key="4">
    <source>
        <dbReference type="ARBA" id="ARBA00022692"/>
    </source>
</evidence>
<evidence type="ECO:0000256" key="6">
    <source>
        <dbReference type="ARBA" id="ARBA00022989"/>
    </source>
</evidence>
<dbReference type="Gene3D" id="1.20.1070.10">
    <property type="entry name" value="Rhodopsin 7-helix transmembrane proteins"/>
    <property type="match status" value="1"/>
</dbReference>
<evidence type="ECO:0000256" key="14">
    <source>
        <dbReference type="SAM" id="Phobius"/>
    </source>
</evidence>
<dbReference type="GO" id="GO:0005886">
    <property type="term" value="C:plasma membrane"/>
    <property type="evidence" value="ECO:0007669"/>
    <property type="project" value="UniProtKB-SubCell"/>
</dbReference>
<gene>
    <name evidence="18 19 20 21 22 23" type="primary">LOC106165372</name>
</gene>
<evidence type="ECO:0000259" key="16">
    <source>
        <dbReference type="PROSITE" id="PS50261"/>
    </source>
</evidence>
<evidence type="ECO:0000256" key="3">
    <source>
        <dbReference type="ARBA" id="ARBA00022475"/>
    </source>
</evidence>
<feature type="transmembrane region" description="Helical" evidence="14">
    <location>
        <begin position="333"/>
        <end position="355"/>
    </location>
</feature>
<evidence type="ECO:0000256" key="5">
    <source>
        <dbReference type="ARBA" id="ARBA00022729"/>
    </source>
</evidence>
<dbReference type="GO" id="GO:0007166">
    <property type="term" value="P:cell surface receptor signaling pathway"/>
    <property type="evidence" value="ECO:0007669"/>
    <property type="project" value="InterPro"/>
</dbReference>
<dbReference type="PANTHER" id="PTHR45620:SF15">
    <property type="entry name" value="DIURETIC HORMONE 44 RECEPTOR 1-RELATED"/>
    <property type="match status" value="1"/>
</dbReference>
<dbReference type="PROSITE" id="PS50227">
    <property type="entry name" value="G_PROTEIN_RECEP_F2_3"/>
    <property type="match status" value="1"/>
</dbReference>
<dbReference type="RefSeq" id="XP_013399027.1">
    <property type="nucleotide sequence ID" value="XM_013543573.1"/>
</dbReference>
<dbReference type="PANTHER" id="PTHR45620">
    <property type="entry name" value="PDF RECEPTOR-LIKE PROTEIN-RELATED"/>
    <property type="match status" value="1"/>
</dbReference>
<name>A0A1S3ILD2_LINAN</name>
<keyword evidence="5" id="KW-0732">Signal</keyword>
<dbReference type="OrthoDB" id="6022368at2759"/>
<evidence type="ECO:0000313" key="22">
    <source>
        <dbReference type="RefSeq" id="XP_013399029.1"/>
    </source>
</evidence>
<evidence type="ECO:0000256" key="11">
    <source>
        <dbReference type="ARBA" id="ARBA00023180"/>
    </source>
</evidence>
<feature type="transmembrane region" description="Helical" evidence="14">
    <location>
        <begin position="304"/>
        <end position="321"/>
    </location>
</feature>
<accession>A0A1S3ILD2</accession>
<evidence type="ECO:0000256" key="1">
    <source>
        <dbReference type="ARBA" id="ARBA00004651"/>
    </source>
</evidence>
<dbReference type="PRINTS" id="PR00249">
    <property type="entry name" value="GPCRSECRETIN"/>
</dbReference>
<evidence type="ECO:0000256" key="8">
    <source>
        <dbReference type="ARBA" id="ARBA00023136"/>
    </source>
</evidence>
<dbReference type="GO" id="GO:0007188">
    <property type="term" value="P:adenylate cyclase-modulating G protein-coupled receptor signaling pathway"/>
    <property type="evidence" value="ECO:0007669"/>
    <property type="project" value="TreeGrafter"/>
</dbReference>
<sequence>METTYEGILCYRNFQESPYPPTDDGQIYCNSTWNTLSCWPTTLAGTLAVIQCPPKLGDYPLDATKNATRYCHVNGTWAEKAEYAACVPELPTPDPEDIEHNFPVRLVYYSGYGLSSLALLVALTIFVYFRSLRCLRNTIHCHLMVSFLVRNISWMLVMNLLLPKIHLEEETQWLCKAILVVWHYVHSTNYFWMFVEGLYLHLMVVWAFSADKVKLWVYLLIGWGAPAPTSIAWALTKHHLQSDENCWGAENYNSQPEDYIVTGPILFVLGVNLIFLGTIVWVLITKLRASNSLETRHSRKAVKATLILMPLVGATYMLFLYPPSNDPITTKVFRYTNAFLQSTQGFFVALFYCFFNGEVQNALKRKFSRWQDDRNIINSTRWTRTSMDKGEARTSLCVNNDQLLPLNEKRKQTELRHSTAPDRDRNGNKANGHVTVTVEMDIESSKPLIGGSETVANL</sequence>
<dbReference type="InterPro" id="IPR050332">
    <property type="entry name" value="GPCR_2"/>
</dbReference>
<evidence type="ECO:0000256" key="10">
    <source>
        <dbReference type="ARBA" id="ARBA00023170"/>
    </source>
</evidence>
<keyword evidence="8 14" id="KW-0472">Membrane</keyword>
<feature type="transmembrane region" description="Helical" evidence="14">
    <location>
        <begin position="106"/>
        <end position="129"/>
    </location>
</feature>